<feature type="compositionally biased region" description="Basic and acidic residues" evidence="6">
    <location>
        <begin position="302"/>
        <end position="318"/>
    </location>
</feature>
<dbReference type="HOGENOM" id="CLU_045539_0_0_6"/>
<evidence type="ECO:0000256" key="4">
    <source>
        <dbReference type="ARBA" id="ARBA00022989"/>
    </source>
</evidence>
<accession>L0GY84</accession>
<feature type="region of interest" description="Disordered" evidence="6">
    <location>
        <begin position="302"/>
        <end position="377"/>
    </location>
</feature>
<reference evidence="8 9" key="1">
    <citation type="submission" date="2011-09" db="EMBL/GenBank/DDBJ databases">
        <title>Complete sequence of chromosome of Thioflavicoccus mobilis 8321.</title>
        <authorList>
            <consortium name="US DOE Joint Genome Institute"/>
            <person name="Lucas S."/>
            <person name="Han J."/>
            <person name="Lapidus A."/>
            <person name="Cheng J.-F."/>
            <person name="Goodwin L."/>
            <person name="Pitluck S."/>
            <person name="Peters L."/>
            <person name="Ovchinnikova G."/>
            <person name="Lu M."/>
            <person name="Detter J.C."/>
            <person name="Han C."/>
            <person name="Tapia R."/>
            <person name="Land M."/>
            <person name="Hauser L."/>
            <person name="Kyrpides N."/>
            <person name="Ivanova N."/>
            <person name="Pagani I."/>
            <person name="Vogl K."/>
            <person name="Liu Z."/>
            <person name="Imhoff J."/>
            <person name="Thiel V."/>
            <person name="Frigaard N.-U."/>
            <person name="Bryant D."/>
            <person name="Woyke T."/>
        </authorList>
    </citation>
    <scope>NUCLEOTIDE SEQUENCE [LARGE SCALE GENOMIC DNA]</scope>
    <source>
        <strain evidence="8 9">8321</strain>
    </source>
</reference>
<protein>
    <submittedName>
        <fullName evidence="8">Putative membrane protein</fullName>
    </submittedName>
</protein>
<keyword evidence="9" id="KW-1185">Reference proteome</keyword>
<evidence type="ECO:0000313" key="9">
    <source>
        <dbReference type="Proteomes" id="UP000010816"/>
    </source>
</evidence>
<feature type="transmembrane region" description="Helical" evidence="7">
    <location>
        <begin position="206"/>
        <end position="225"/>
    </location>
</feature>
<organism evidence="8 9">
    <name type="scientific">Thioflavicoccus mobilis 8321</name>
    <dbReference type="NCBI Taxonomy" id="765912"/>
    <lineage>
        <taxon>Bacteria</taxon>
        <taxon>Pseudomonadati</taxon>
        <taxon>Pseudomonadota</taxon>
        <taxon>Gammaproteobacteria</taxon>
        <taxon>Chromatiales</taxon>
        <taxon>Chromatiaceae</taxon>
        <taxon>Thioflavicoccus</taxon>
    </lineage>
</organism>
<evidence type="ECO:0000256" key="1">
    <source>
        <dbReference type="ARBA" id="ARBA00004651"/>
    </source>
</evidence>
<dbReference type="KEGG" id="tmb:Thimo_1559"/>
<keyword evidence="5 7" id="KW-0472">Membrane</keyword>
<dbReference type="InterPro" id="IPR017039">
    <property type="entry name" value="Virul_fac_BrkB"/>
</dbReference>
<dbReference type="PANTHER" id="PTHR30213:SF0">
    <property type="entry name" value="UPF0761 MEMBRANE PROTEIN YIHY"/>
    <property type="match status" value="1"/>
</dbReference>
<dbReference type="PATRIC" id="fig|765912.4.peg.1525"/>
<dbReference type="GO" id="GO:0005886">
    <property type="term" value="C:plasma membrane"/>
    <property type="evidence" value="ECO:0007669"/>
    <property type="project" value="UniProtKB-SubCell"/>
</dbReference>
<feature type="transmembrane region" description="Helical" evidence="7">
    <location>
        <begin position="119"/>
        <end position="136"/>
    </location>
</feature>
<dbReference type="Proteomes" id="UP000010816">
    <property type="component" value="Chromosome"/>
</dbReference>
<proteinExistence type="predicted"/>
<comment type="subcellular location">
    <subcellularLocation>
        <location evidence="1">Cell membrane</location>
        <topology evidence="1">Multi-pass membrane protein</topology>
    </subcellularLocation>
</comment>
<feature type="transmembrane region" description="Helical" evidence="7">
    <location>
        <begin position="163"/>
        <end position="186"/>
    </location>
</feature>
<feature type="transmembrane region" description="Helical" evidence="7">
    <location>
        <begin position="271"/>
        <end position="293"/>
    </location>
</feature>
<feature type="transmembrane region" description="Helical" evidence="7">
    <location>
        <begin position="237"/>
        <end position="259"/>
    </location>
</feature>
<dbReference type="STRING" id="765912.Thimo_1559"/>
<dbReference type="AlphaFoldDB" id="L0GY84"/>
<evidence type="ECO:0000256" key="3">
    <source>
        <dbReference type="ARBA" id="ARBA00022692"/>
    </source>
</evidence>
<keyword evidence="4 7" id="KW-1133">Transmembrane helix</keyword>
<dbReference type="Pfam" id="PF03631">
    <property type="entry name" value="Virul_fac_BrkB"/>
    <property type="match status" value="1"/>
</dbReference>
<sequence length="377" mass="40379">MASRDPDPAPAETEDTSWRIGRLARSPIQIPLAGWRQVLTRVWRKIAEDRVSLVSAGVAFYSLLAVFPAIAGLIAVYGLISDPVQVEAQFAAFGSLLPVEVHTLLSEQMRAVTAASDHVLGLGLAGAILLSVWSATRGAKALMTALNIVYDEQERRGFVKFNLIAFAMTFLLLVLTVAVTALVVAVPIVLDFFGLGEHGQILVQGLRWLVLAGLALLSLSVIYRYGPSRRRARWRWVSWGSVVAVILWLAASALFSFYVSRFGTFNATYGSVGAVIVLLMWLYISALITLLGAELNAEMERQTGRDTTRGGEQPRGERGAWVADHLPGERGCRTPLGRAGEGKGEGTVGTDSAPPSPSAAGVLGGPWPGATKSNRSG</sequence>
<evidence type="ECO:0000256" key="7">
    <source>
        <dbReference type="SAM" id="Phobius"/>
    </source>
</evidence>
<feature type="transmembrane region" description="Helical" evidence="7">
    <location>
        <begin position="51"/>
        <end position="80"/>
    </location>
</feature>
<evidence type="ECO:0000256" key="2">
    <source>
        <dbReference type="ARBA" id="ARBA00022475"/>
    </source>
</evidence>
<evidence type="ECO:0000256" key="5">
    <source>
        <dbReference type="ARBA" id="ARBA00023136"/>
    </source>
</evidence>
<dbReference type="RefSeq" id="WP_015280481.1">
    <property type="nucleotide sequence ID" value="NC_019940.1"/>
</dbReference>
<evidence type="ECO:0000256" key="6">
    <source>
        <dbReference type="SAM" id="MobiDB-lite"/>
    </source>
</evidence>
<dbReference type="eggNOG" id="COG1295">
    <property type="taxonomic scope" value="Bacteria"/>
</dbReference>
<keyword evidence="3 7" id="KW-0812">Transmembrane</keyword>
<gene>
    <name evidence="8" type="ORF">Thimo_1559</name>
</gene>
<evidence type="ECO:0000313" key="8">
    <source>
        <dbReference type="EMBL" id="AGA90340.1"/>
    </source>
</evidence>
<dbReference type="NCBIfam" id="TIGR00765">
    <property type="entry name" value="yihY_not_rbn"/>
    <property type="match status" value="1"/>
</dbReference>
<dbReference type="EMBL" id="CP003051">
    <property type="protein sequence ID" value="AGA90340.1"/>
    <property type="molecule type" value="Genomic_DNA"/>
</dbReference>
<keyword evidence="2" id="KW-1003">Cell membrane</keyword>
<dbReference type="PANTHER" id="PTHR30213">
    <property type="entry name" value="INNER MEMBRANE PROTEIN YHJD"/>
    <property type="match status" value="1"/>
</dbReference>
<dbReference type="OrthoDB" id="9808671at2"/>
<name>L0GY84_9GAMM</name>